<dbReference type="GO" id="GO:0003677">
    <property type="term" value="F:DNA binding"/>
    <property type="evidence" value="ECO:0007669"/>
    <property type="project" value="UniProtKB-KW"/>
</dbReference>
<dbReference type="EMBL" id="BPUS01000003">
    <property type="protein sequence ID" value="GJH25201.1"/>
    <property type="molecule type" value="Genomic_DNA"/>
</dbReference>
<reference evidence="5" key="1">
    <citation type="submission" date="2022-09" db="EMBL/GenBank/DDBJ databases">
        <title>Isolation and characterization of 3-chlorobenzoate degrading bacteria from soils in Shizuoka.</title>
        <authorList>
            <person name="Ifat A."/>
            <person name="Ogawa N."/>
            <person name="Kimbara K."/>
            <person name="Moriuchi R."/>
            <person name="Dohra H."/>
            <person name="Shintani M."/>
        </authorList>
    </citation>
    <scope>NUCLEOTIDE SEQUENCE</scope>
    <source>
        <strain evidence="5">19CS4-2</strain>
    </source>
</reference>
<keyword evidence="1" id="KW-0805">Transcription regulation</keyword>
<dbReference type="InterPro" id="IPR000792">
    <property type="entry name" value="Tscrpt_reg_LuxR_C"/>
</dbReference>
<sequence length="228" mass="25668">MKIVWADSHELHCIALAHYLELNAEELGMACIKVVPVFTFARAIDELTRDPPPDFVFLDLDLDDAPRGARTLEQLQAHNRHNVPVAAWMTHGHIDDQAVETIRTCLGDHAAQGILVGRNDHRHTLNGLRRILAGDLWIPDAVLRRLTCTRLDERMRNPHGLSPREWEVARRIGRGLSGKEIARELDISPGHVRQVSCAIYDKLGVRNRTEAAIRVNELAEKEVEKCAG</sequence>
<dbReference type="InterPro" id="IPR016032">
    <property type="entry name" value="Sig_transdc_resp-reg_C-effctor"/>
</dbReference>
<keyword evidence="2" id="KW-0238">DNA-binding</keyword>
<evidence type="ECO:0000259" key="4">
    <source>
        <dbReference type="PROSITE" id="PS50043"/>
    </source>
</evidence>
<name>A0AA37MPG8_9BURK</name>
<comment type="caution">
    <text evidence="5">The sequence shown here is derived from an EMBL/GenBank/DDBJ whole genome shotgun (WGS) entry which is preliminary data.</text>
</comment>
<dbReference type="Pfam" id="PF00196">
    <property type="entry name" value="GerE"/>
    <property type="match status" value="1"/>
</dbReference>
<gene>
    <name evidence="5" type="ORF">CBA19CS42_11815</name>
</gene>
<evidence type="ECO:0000256" key="1">
    <source>
        <dbReference type="ARBA" id="ARBA00023015"/>
    </source>
</evidence>
<evidence type="ECO:0000256" key="2">
    <source>
        <dbReference type="ARBA" id="ARBA00023125"/>
    </source>
</evidence>
<evidence type="ECO:0000256" key="3">
    <source>
        <dbReference type="ARBA" id="ARBA00023163"/>
    </source>
</evidence>
<dbReference type="SUPFAM" id="SSF46894">
    <property type="entry name" value="C-terminal effector domain of the bipartite response regulators"/>
    <property type="match status" value="1"/>
</dbReference>
<feature type="domain" description="HTH luxR-type" evidence="4">
    <location>
        <begin position="154"/>
        <end position="219"/>
    </location>
</feature>
<dbReference type="InterPro" id="IPR036388">
    <property type="entry name" value="WH-like_DNA-bd_sf"/>
</dbReference>
<dbReference type="InterPro" id="IPR011006">
    <property type="entry name" value="CheY-like_superfamily"/>
</dbReference>
<dbReference type="Proteomes" id="UP001055111">
    <property type="component" value="Unassembled WGS sequence"/>
</dbReference>
<dbReference type="PANTHER" id="PTHR44688">
    <property type="entry name" value="DNA-BINDING TRANSCRIPTIONAL ACTIVATOR DEVR_DOSR"/>
    <property type="match status" value="1"/>
</dbReference>
<proteinExistence type="predicted"/>
<evidence type="ECO:0000313" key="5">
    <source>
        <dbReference type="EMBL" id="GJH25201.1"/>
    </source>
</evidence>
<dbReference type="PROSITE" id="PS50043">
    <property type="entry name" value="HTH_LUXR_2"/>
    <property type="match status" value="1"/>
</dbReference>
<protein>
    <submittedName>
        <fullName evidence="5">Response regulator transcription factor</fullName>
    </submittedName>
</protein>
<dbReference type="AlphaFoldDB" id="A0AA37MPG8"/>
<dbReference type="PANTHER" id="PTHR44688:SF16">
    <property type="entry name" value="DNA-BINDING TRANSCRIPTIONAL ACTIVATOR DEVR_DOSR"/>
    <property type="match status" value="1"/>
</dbReference>
<dbReference type="RefSeq" id="WP_187603532.1">
    <property type="nucleotide sequence ID" value="NZ_BPUS01000003.1"/>
</dbReference>
<dbReference type="Gene3D" id="1.10.10.10">
    <property type="entry name" value="Winged helix-like DNA-binding domain superfamily/Winged helix DNA-binding domain"/>
    <property type="match status" value="1"/>
</dbReference>
<dbReference type="Gene3D" id="3.40.50.2300">
    <property type="match status" value="1"/>
</dbReference>
<dbReference type="CDD" id="cd06170">
    <property type="entry name" value="LuxR_C_like"/>
    <property type="match status" value="1"/>
</dbReference>
<keyword evidence="3" id="KW-0804">Transcription</keyword>
<dbReference type="SUPFAM" id="SSF52172">
    <property type="entry name" value="CheY-like"/>
    <property type="match status" value="1"/>
</dbReference>
<evidence type="ECO:0000313" key="6">
    <source>
        <dbReference type="Proteomes" id="UP001055111"/>
    </source>
</evidence>
<dbReference type="GO" id="GO:0006355">
    <property type="term" value="P:regulation of DNA-templated transcription"/>
    <property type="evidence" value="ECO:0007669"/>
    <property type="project" value="InterPro"/>
</dbReference>
<dbReference type="SMART" id="SM00421">
    <property type="entry name" value="HTH_LUXR"/>
    <property type="match status" value="1"/>
</dbReference>
<organism evidence="5 6">
    <name type="scientific">Caballeronia novacaledonica</name>
    <dbReference type="NCBI Taxonomy" id="1544861"/>
    <lineage>
        <taxon>Bacteria</taxon>
        <taxon>Pseudomonadati</taxon>
        <taxon>Pseudomonadota</taxon>
        <taxon>Betaproteobacteria</taxon>
        <taxon>Burkholderiales</taxon>
        <taxon>Burkholderiaceae</taxon>
        <taxon>Caballeronia</taxon>
    </lineage>
</organism>
<accession>A0AA37MPG8</accession>